<dbReference type="InterPro" id="IPR008207">
    <property type="entry name" value="Sig_transdc_His_kin_Hpt_dom"/>
</dbReference>
<dbReference type="SUPFAM" id="SSF47226">
    <property type="entry name" value="Histidine-containing phosphotransfer domain, HPT domain"/>
    <property type="match status" value="1"/>
</dbReference>
<protein>
    <recommendedName>
        <fullName evidence="2">HPt domain-containing protein</fullName>
    </recommendedName>
</protein>
<evidence type="ECO:0000256" key="1">
    <source>
        <dbReference type="ARBA" id="ARBA00023012"/>
    </source>
</evidence>
<keyword evidence="1" id="KW-0902">Two-component regulatory system</keyword>
<dbReference type="CDD" id="cd00088">
    <property type="entry name" value="HPT"/>
    <property type="match status" value="1"/>
</dbReference>
<dbReference type="Pfam" id="PF01627">
    <property type="entry name" value="Hpt"/>
    <property type="match status" value="1"/>
</dbReference>
<reference evidence="3" key="2">
    <citation type="submission" date="2023-01" db="EMBL/GenBank/DDBJ databases">
        <title>Draft genome sequence of Algimonas ampicilliniresistens strain NBRC 108219.</title>
        <authorList>
            <person name="Sun Q."/>
            <person name="Mori K."/>
        </authorList>
    </citation>
    <scope>NUCLEOTIDE SEQUENCE</scope>
    <source>
        <strain evidence="3">NBRC 108219</strain>
    </source>
</reference>
<reference evidence="3" key="1">
    <citation type="journal article" date="2014" name="Int. J. Syst. Evol. Microbiol.">
        <title>Complete genome of a new Firmicutes species belonging to the dominant human colonic microbiota ('Ruminococcus bicirculans') reveals two chromosomes and a selective capacity to utilize plant glucans.</title>
        <authorList>
            <consortium name="NISC Comparative Sequencing Program"/>
            <person name="Wegmann U."/>
            <person name="Louis P."/>
            <person name="Goesmann A."/>
            <person name="Henrissat B."/>
            <person name="Duncan S.H."/>
            <person name="Flint H.J."/>
        </authorList>
    </citation>
    <scope>NUCLEOTIDE SEQUENCE</scope>
    <source>
        <strain evidence="3">NBRC 108219</strain>
    </source>
</reference>
<comment type="caution">
    <text evidence="3">The sequence shown here is derived from an EMBL/GenBank/DDBJ whole genome shotgun (WGS) entry which is preliminary data.</text>
</comment>
<dbReference type="InterPro" id="IPR036641">
    <property type="entry name" value="HPT_dom_sf"/>
</dbReference>
<dbReference type="RefSeq" id="WP_284388133.1">
    <property type="nucleotide sequence ID" value="NZ_BSNK01000001.1"/>
</dbReference>
<evidence type="ECO:0000313" key="3">
    <source>
        <dbReference type="EMBL" id="GLQ23081.1"/>
    </source>
</evidence>
<sequence>MADPQIDFDHLNRYVAGDVALTREIFSLFIHQTEMWGKGLLADSDDEVWASVTHSLKGSARAVGAMHLAKMCEDAEELVGDGRRMGARDVAVQNIEFAVDQVRTEIQRWEYAQGLKDLRS</sequence>
<evidence type="ECO:0000259" key="2">
    <source>
        <dbReference type="Pfam" id="PF01627"/>
    </source>
</evidence>
<dbReference type="EMBL" id="BSNK01000001">
    <property type="protein sequence ID" value="GLQ23081.1"/>
    <property type="molecule type" value="Genomic_DNA"/>
</dbReference>
<feature type="domain" description="HPt" evidence="2">
    <location>
        <begin position="42"/>
        <end position="108"/>
    </location>
</feature>
<proteinExistence type="predicted"/>
<accession>A0ABQ5V6D1</accession>
<evidence type="ECO:0000313" key="4">
    <source>
        <dbReference type="Proteomes" id="UP001161391"/>
    </source>
</evidence>
<gene>
    <name evidence="3" type="ORF">GCM10007853_09550</name>
</gene>
<name>A0ABQ5V6D1_9PROT</name>
<keyword evidence="4" id="KW-1185">Reference proteome</keyword>
<dbReference type="Gene3D" id="1.20.120.160">
    <property type="entry name" value="HPT domain"/>
    <property type="match status" value="1"/>
</dbReference>
<dbReference type="Proteomes" id="UP001161391">
    <property type="component" value="Unassembled WGS sequence"/>
</dbReference>
<organism evidence="3 4">
    <name type="scientific">Algimonas ampicilliniresistens</name>
    <dbReference type="NCBI Taxonomy" id="1298735"/>
    <lineage>
        <taxon>Bacteria</taxon>
        <taxon>Pseudomonadati</taxon>
        <taxon>Pseudomonadota</taxon>
        <taxon>Alphaproteobacteria</taxon>
        <taxon>Maricaulales</taxon>
        <taxon>Robiginitomaculaceae</taxon>
        <taxon>Algimonas</taxon>
    </lineage>
</organism>